<evidence type="ECO:0000256" key="2">
    <source>
        <dbReference type="SAM" id="SignalP"/>
    </source>
</evidence>
<keyword evidence="1" id="KW-0472">Membrane</keyword>
<proteinExistence type="predicted"/>
<evidence type="ECO:0000256" key="1">
    <source>
        <dbReference type="SAM" id="Phobius"/>
    </source>
</evidence>
<feature type="transmembrane region" description="Helical" evidence="1">
    <location>
        <begin position="44"/>
        <end position="65"/>
    </location>
</feature>
<dbReference type="EMBL" id="JBBMFD010000009">
    <property type="protein sequence ID" value="MEQ2440551.1"/>
    <property type="molecule type" value="Genomic_DNA"/>
</dbReference>
<organism evidence="3 4">
    <name type="scientific">Solibaculum intestinale</name>
    <dbReference type="NCBI Taxonomy" id="3133165"/>
    <lineage>
        <taxon>Bacteria</taxon>
        <taxon>Bacillati</taxon>
        <taxon>Bacillota</taxon>
        <taxon>Clostridia</taxon>
        <taxon>Eubacteriales</taxon>
        <taxon>Oscillospiraceae</taxon>
        <taxon>Solibaculum</taxon>
    </lineage>
</organism>
<feature type="signal peptide" evidence="2">
    <location>
        <begin position="1"/>
        <end position="28"/>
    </location>
</feature>
<feature type="chain" id="PRO_5045610566" description="DUF4134 domain-containing protein" evidence="2">
    <location>
        <begin position="29"/>
        <end position="114"/>
    </location>
</feature>
<gene>
    <name evidence="3" type="ORF">WMO26_06910</name>
</gene>
<dbReference type="Proteomes" id="UP001489509">
    <property type="component" value="Unassembled WGS sequence"/>
</dbReference>
<evidence type="ECO:0000313" key="4">
    <source>
        <dbReference type="Proteomes" id="UP001489509"/>
    </source>
</evidence>
<protein>
    <recommendedName>
        <fullName evidence="5">DUF4134 domain-containing protein</fullName>
    </recommendedName>
</protein>
<evidence type="ECO:0000313" key="3">
    <source>
        <dbReference type="EMBL" id="MEQ2440551.1"/>
    </source>
</evidence>
<keyword evidence="4" id="KW-1185">Reference proteome</keyword>
<sequence length="114" mass="12441">MKKVIQKCARLVVFISILTLYCTSTVYAAGGDMFTVADDIIRTVYNSIAGISTALAGLMSAVAVIGAKMSNNQHKVDQAWDWLKRVWIAWAVINGIGAFIAYVRPLLDGYNTLP</sequence>
<evidence type="ECO:0008006" key="5">
    <source>
        <dbReference type="Google" id="ProtNLM"/>
    </source>
</evidence>
<keyword evidence="1" id="KW-0812">Transmembrane</keyword>
<keyword evidence="2" id="KW-0732">Signal</keyword>
<dbReference type="RefSeq" id="WP_349219189.1">
    <property type="nucleotide sequence ID" value="NZ_JBBMFD010000009.1"/>
</dbReference>
<feature type="transmembrane region" description="Helical" evidence="1">
    <location>
        <begin position="86"/>
        <end position="107"/>
    </location>
</feature>
<keyword evidence="1" id="KW-1133">Transmembrane helix</keyword>
<reference evidence="3 4" key="1">
    <citation type="submission" date="2024-03" db="EMBL/GenBank/DDBJ databases">
        <title>Human intestinal bacterial collection.</title>
        <authorList>
            <person name="Pauvert C."/>
            <person name="Hitch T.C.A."/>
            <person name="Clavel T."/>
        </authorList>
    </citation>
    <scope>NUCLEOTIDE SEQUENCE [LARGE SCALE GENOMIC DNA]</scope>
    <source>
        <strain evidence="3 4">CLA-JM-H44</strain>
    </source>
</reference>
<comment type="caution">
    <text evidence="3">The sequence shown here is derived from an EMBL/GenBank/DDBJ whole genome shotgun (WGS) entry which is preliminary data.</text>
</comment>
<accession>A0ABV1DZR5</accession>
<name>A0ABV1DZR5_9FIRM</name>